<evidence type="ECO:0000256" key="1">
    <source>
        <dbReference type="SAM" id="Phobius"/>
    </source>
</evidence>
<keyword evidence="1" id="KW-1133">Transmembrane helix</keyword>
<dbReference type="Proteomes" id="UP001189624">
    <property type="component" value="Chromosome 4"/>
</dbReference>
<gene>
    <name evidence="2" type="ORF">AYBTSS11_LOCUS13966</name>
</gene>
<dbReference type="AlphaFoldDB" id="A0AA86VYB0"/>
<evidence type="ECO:0000313" key="2">
    <source>
        <dbReference type="EMBL" id="CAJ1949900.1"/>
    </source>
</evidence>
<keyword evidence="3" id="KW-1185">Reference proteome</keyword>
<evidence type="ECO:0000313" key="3">
    <source>
        <dbReference type="Proteomes" id="UP001189624"/>
    </source>
</evidence>
<feature type="transmembrane region" description="Helical" evidence="1">
    <location>
        <begin position="12"/>
        <end position="33"/>
    </location>
</feature>
<keyword evidence="1" id="KW-0812">Transmembrane</keyword>
<keyword evidence="1" id="KW-0472">Membrane</keyword>
<dbReference type="EMBL" id="OY731401">
    <property type="protein sequence ID" value="CAJ1949900.1"/>
    <property type="molecule type" value="Genomic_DNA"/>
</dbReference>
<sequence>MMSKTLTNGLLAFAIIGSVGAFAGICTIVYGMWNGVCFGKKKAHNSMQPTITRGSMVPMVGGASNETQGYGGVARRMKTRYHINV</sequence>
<name>A0AA86VYB0_9FABA</name>
<dbReference type="Gramene" id="rna-AYBTSS11_LOCUS13966">
    <property type="protein sequence ID" value="CAJ1949900.1"/>
    <property type="gene ID" value="gene-AYBTSS11_LOCUS13966"/>
</dbReference>
<reference evidence="2" key="1">
    <citation type="submission" date="2023-10" db="EMBL/GenBank/DDBJ databases">
        <authorList>
            <person name="Domelevo Entfellner J.-B."/>
        </authorList>
    </citation>
    <scope>NUCLEOTIDE SEQUENCE</scope>
</reference>
<accession>A0AA86VYB0</accession>
<protein>
    <submittedName>
        <fullName evidence="2">Uncharacterized protein</fullName>
    </submittedName>
</protein>
<proteinExistence type="predicted"/>
<organism evidence="2 3">
    <name type="scientific">Sphenostylis stenocarpa</name>
    <dbReference type="NCBI Taxonomy" id="92480"/>
    <lineage>
        <taxon>Eukaryota</taxon>
        <taxon>Viridiplantae</taxon>
        <taxon>Streptophyta</taxon>
        <taxon>Embryophyta</taxon>
        <taxon>Tracheophyta</taxon>
        <taxon>Spermatophyta</taxon>
        <taxon>Magnoliopsida</taxon>
        <taxon>eudicotyledons</taxon>
        <taxon>Gunneridae</taxon>
        <taxon>Pentapetalae</taxon>
        <taxon>rosids</taxon>
        <taxon>fabids</taxon>
        <taxon>Fabales</taxon>
        <taxon>Fabaceae</taxon>
        <taxon>Papilionoideae</taxon>
        <taxon>50 kb inversion clade</taxon>
        <taxon>NPAAA clade</taxon>
        <taxon>indigoferoid/millettioid clade</taxon>
        <taxon>Phaseoleae</taxon>
        <taxon>Sphenostylis</taxon>
    </lineage>
</organism>